<reference evidence="3 4" key="1">
    <citation type="submission" date="2019-02" db="EMBL/GenBank/DDBJ databases">
        <title>Deep-cultivation of Planctomycetes and their phenomic and genomic characterization uncovers novel biology.</title>
        <authorList>
            <person name="Wiegand S."/>
            <person name="Jogler M."/>
            <person name="Boedeker C."/>
            <person name="Pinto D."/>
            <person name="Vollmers J."/>
            <person name="Rivas-Marin E."/>
            <person name="Kohn T."/>
            <person name="Peeters S.H."/>
            <person name="Heuer A."/>
            <person name="Rast P."/>
            <person name="Oberbeckmann S."/>
            <person name="Bunk B."/>
            <person name="Jeske O."/>
            <person name="Meyerdierks A."/>
            <person name="Storesund J.E."/>
            <person name="Kallscheuer N."/>
            <person name="Luecker S."/>
            <person name="Lage O.M."/>
            <person name="Pohl T."/>
            <person name="Merkel B.J."/>
            <person name="Hornburger P."/>
            <person name="Mueller R.-W."/>
            <person name="Bruemmer F."/>
            <person name="Labrenz M."/>
            <person name="Spormann A.M."/>
            <person name="Op den Camp H."/>
            <person name="Overmann J."/>
            <person name="Amann R."/>
            <person name="Jetten M.S.M."/>
            <person name="Mascher T."/>
            <person name="Medema M.H."/>
            <person name="Devos D.P."/>
            <person name="Kaster A.-K."/>
            <person name="Ovreas L."/>
            <person name="Rohde M."/>
            <person name="Galperin M.Y."/>
            <person name="Jogler C."/>
        </authorList>
    </citation>
    <scope>NUCLEOTIDE SEQUENCE [LARGE SCALE GENOMIC DNA]</scope>
    <source>
        <strain evidence="3 4">Pla85_3_4</strain>
    </source>
</reference>
<gene>
    <name evidence="3" type="ORF">Pla8534_34770</name>
</gene>
<dbReference type="PANTHER" id="PTHR30298:SF0">
    <property type="entry name" value="PROTEIN YBFL-RELATED"/>
    <property type="match status" value="1"/>
</dbReference>
<dbReference type="EMBL" id="CP036433">
    <property type="protein sequence ID" value="QDU95660.1"/>
    <property type="molecule type" value="Genomic_DNA"/>
</dbReference>
<feature type="domain" description="Transposase IS4-like" evidence="1">
    <location>
        <begin position="115"/>
        <end position="349"/>
    </location>
</feature>
<proteinExistence type="predicted"/>
<dbReference type="InterPro" id="IPR051698">
    <property type="entry name" value="Transposase_11-like"/>
</dbReference>
<dbReference type="AlphaFoldDB" id="A0A518DUZ3"/>
<keyword evidence="4" id="KW-1185">Reference proteome</keyword>
<protein>
    <submittedName>
        <fullName evidence="3">Transposase DDE domain protein</fullName>
    </submittedName>
</protein>
<dbReference type="InterPro" id="IPR002559">
    <property type="entry name" value="Transposase_11"/>
</dbReference>
<dbReference type="Pfam" id="PF13808">
    <property type="entry name" value="DDE_Tnp_1_assoc"/>
    <property type="match status" value="1"/>
</dbReference>
<evidence type="ECO:0000259" key="2">
    <source>
        <dbReference type="Pfam" id="PF13808"/>
    </source>
</evidence>
<accession>A0A518DUZ3</accession>
<dbReference type="InterPro" id="IPR047647">
    <property type="entry name" value="ISAs1_transpos"/>
</dbReference>
<dbReference type="Proteomes" id="UP000317648">
    <property type="component" value="Chromosome"/>
</dbReference>
<evidence type="ECO:0000313" key="3">
    <source>
        <dbReference type="EMBL" id="QDU95660.1"/>
    </source>
</evidence>
<dbReference type="KEGG" id="lcre:Pla8534_34770"/>
<dbReference type="NCBIfam" id="NF033564">
    <property type="entry name" value="transpos_ISAs1"/>
    <property type="match status" value="1"/>
</dbReference>
<dbReference type="Pfam" id="PF01609">
    <property type="entry name" value="DDE_Tnp_1"/>
    <property type="match status" value="1"/>
</dbReference>
<dbReference type="GO" id="GO:0004803">
    <property type="term" value="F:transposase activity"/>
    <property type="evidence" value="ECO:0007669"/>
    <property type="project" value="InterPro"/>
</dbReference>
<dbReference type="GO" id="GO:0006313">
    <property type="term" value="P:DNA transposition"/>
    <property type="evidence" value="ECO:0007669"/>
    <property type="project" value="InterPro"/>
</dbReference>
<name>A0A518DUZ3_9BACT</name>
<organism evidence="3 4">
    <name type="scientific">Lignipirellula cremea</name>
    <dbReference type="NCBI Taxonomy" id="2528010"/>
    <lineage>
        <taxon>Bacteria</taxon>
        <taxon>Pseudomonadati</taxon>
        <taxon>Planctomycetota</taxon>
        <taxon>Planctomycetia</taxon>
        <taxon>Pirellulales</taxon>
        <taxon>Pirellulaceae</taxon>
        <taxon>Lignipirellula</taxon>
    </lineage>
</organism>
<sequence>MMTEIQFDNVDSILTSFGELTDPRSHINRLHLFGDLLVISIMAVIAGADGPQAIGIWAKHHQTWLKKHLVLPHGVPSHDTFGRLLGLLKPAAFQKCFEAWIRSIAPLDKETDLNQIAIDGKVLKRSHDRKRKLGPLWLVSAWSVDRSLSLGQLATDEKSNEITAIPELLENIEVQGAVVTIDAAGCQREIARKIIDGHGDYLLALKGNQGKLYEAVTDYILLHMENDFADIPARRFTETLHGHGRVDEITYYQMPVPKDLVNREKWPGLKTIGVAIRQSESGSKTSSVARFYIGSIALGVKKFARYVRGHWAIENTLHWCLDVTFREDENRVRERTTADNLAWLKRFALSMLKQQDDKYSIAMRRRVAGWDLDYLAKILGIHVPSCAFAVTPTHPKLTPQSARCACTRSCL</sequence>
<feature type="domain" description="H repeat-associated protein N-terminal" evidence="2">
    <location>
        <begin position="15"/>
        <end position="101"/>
    </location>
</feature>
<dbReference type="PANTHER" id="PTHR30298">
    <property type="entry name" value="H REPEAT-ASSOCIATED PREDICTED TRANSPOSASE"/>
    <property type="match status" value="1"/>
</dbReference>
<evidence type="ECO:0000313" key="4">
    <source>
        <dbReference type="Proteomes" id="UP000317648"/>
    </source>
</evidence>
<dbReference type="GO" id="GO:0003677">
    <property type="term" value="F:DNA binding"/>
    <property type="evidence" value="ECO:0007669"/>
    <property type="project" value="InterPro"/>
</dbReference>
<evidence type="ECO:0000259" key="1">
    <source>
        <dbReference type="Pfam" id="PF01609"/>
    </source>
</evidence>
<dbReference type="InterPro" id="IPR032806">
    <property type="entry name" value="YbfD_N"/>
</dbReference>